<protein>
    <recommendedName>
        <fullName evidence="2">DUF11 domain-containing protein</fullName>
    </recommendedName>
</protein>
<evidence type="ECO:0000313" key="1">
    <source>
        <dbReference type="EMBL" id="CUS43882.1"/>
    </source>
</evidence>
<organism evidence="1">
    <name type="scientific">hydrothermal vent metagenome</name>
    <dbReference type="NCBI Taxonomy" id="652676"/>
    <lineage>
        <taxon>unclassified sequences</taxon>
        <taxon>metagenomes</taxon>
        <taxon>ecological metagenomes</taxon>
    </lineage>
</organism>
<reference evidence="1" key="1">
    <citation type="submission" date="2015-10" db="EMBL/GenBank/DDBJ databases">
        <authorList>
            <person name="Gilbert D.G."/>
        </authorList>
    </citation>
    <scope>NUCLEOTIDE SEQUENCE</scope>
</reference>
<name>A0A161KCR3_9ZZZZ</name>
<accession>A0A161KCR3</accession>
<evidence type="ECO:0008006" key="2">
    <source>
        <dbReference type="Google" id="ProtNLM"/>
    </source>
</evidence>
<gene>
    <name evidence="1" type="ORF">MGWOODY_Smn718</name>
</gene>
<dbReference type="NCBIfam" id="TIGR01451">
    <property type="entry name" value="B_ant_repeat"/>
    <property type="match status" value="1"/>
</dbReference>
<proteinExistence type="predicted"/>
<dbReference type="EMBL" id="CZQE01000094">
    <property type="protein sequence ID" value="CUS43882.1"/>
    <property type="molecule type" value="Genomic_DNA"/>
</dbReference>
<dbReference type="AlphaFoldDB" id="A0A161KCR3"/>
<dbReference type="InterPro" id="IPR047589">
    <property type="entry name" value="DUF11_rpt"/>
</dbReference>
<sequence length="147" mass="15508">MALLAIPAAALAQPVDLTARAMVEQRKAAPDGTTKITLAPAARVTPGDRIVYQLSYRNTGREPARDLVIANPVPANLVYAGTAEGSAEPELSVDGTRFGRLQQLTVLTADGKVRPALSADVRVVRWRLNDPVPAGGSGQVAFRAILK</sequence>